<dbReference type="PANTHER" id="PTHR43591">
    <property type="entry name" value="METHYLTRANSFERASE"/>
    <property type="match status" value="1"/>
</dbReference>
<dbReference type="GO" id="GO:0032259">
    <property type="term" value="P:methylation"/>
    <property type="evidence" value="ECO:0007669"/>
    <property type="project" value="UniProtKB-KW"/>
</dbReference>
<proteinExistence type="predicted"/>
<dbReference type="AlphaFoldDB" id="A0A3R9DRH3"/>
<keyword evidence="2" id="KW-0489">Methyltransferase</keyword>
<protein>
    <submittedName>
        <fullName evidence="2">Class I SAM-dependent methyltransferase</fullName>
    </submittedName>
</protein>
<dbReference type="GO" id="GO:0008757">
    <property type="term" value="F:S-adenosylmethionine-dependent methyltransferase activity"/>
    <property type="evidence" value="ECO:0007669"/>
    <property type="project" value="InterPro"/>
</dbReference>
<reference evidence="2 3" key="1">
    <citation type="submission" date="2018-12" db="EMBL/GenBank/DDBJ databases">
        <title>Amycolatopsis eburnea sp. nov. actinomycete associate with arbuscular mycorrhiza fungal spore.</title>
        <authorList>
            <person name="Lumyong S."/>
            <person name="Chaiya L."/>
        </authorList>
    </citation>
    <scope>NUCLEOTIDE SEQUENCE [LARGE SCALE GENOMIC DNA]</scope>
    <source>
        <strain evidence="2 3">GLM-1</strain>
    </source>
</reference>
<dbReference type="RefSeq" id="WP_125316027.1">
    <property type="nucleotide sequence ID" value="NZ_RSEC01000063.1"/>
</dbReference>
<keyword evidence="2" id="KW-0808">Transferase</keyword>
<dbReference type="Pfam" id="PF13649">
    <property type="entry name" value="Methyltransf_25"/>
    <property type="match status" value="1"/>
</dbReference>
<dbReference type="SUPFAM" id="SSF53335">
    <property type="entry name" value="S-adenosyl-L-methionine-dependent methyltransferases"/>
    <property type="match status" value="1"/>
</dbReference>
<comment type="caution">
    <text evidence="2">The sequence shown here is derived from an EMBL/GenBank/DDBJ whole genome shotgun (WGS) entry which is preliminary data.</text>
</comment>
<organism evidence="2 3">
    <name type="scientific">Amycolatopsis eburnea</name>
    <dbReference type="NCBI Taxonomy" id="2267691"/>
    <lineage>
        <taxon>Bacteria</taxon>
        <taxon>Bacillati</taxon>
        <taxon>Actinomycetota</taxon>
        <taxon>Actinomycetes</taxon>
        <taxon>Pseudonocardiales</taxon>
        <taxon>Pseudonocardiaceae</taxon>
        <taxon>Amycolatopsis</taxon>
    </lineage>
</organism>
<evidence type="ECO:0000259" key="1">
    <source>
        <dbReference type="Pfam" id="PF13649"/>
    </source>
</evidence>
<dbReference type="CDD" id="cd02440">
    <property type="entry name" value="AdoMet_MTases"/>
    <property type="match status" value="1"/>
</dbReference>
<name>A0A3R9DRH3_9PSEU</name>
<dbReference type="EMBL" id="RSEC01000063">
    <property type="protein sequence ID" value="RSD07781.1"/>
    <property type="molecule type" value="Genomic_DNA"/>
</dbReference>
<dbReference type="PANTHER" id="PTHR43591:SF24">
    <property type="entry name" value="2-METHOXY-6-POLYPRENYL-1,4-BENZOQUINOL METHYLASE, MITOCHONDRIAL"/>
    <property type="match status" value="1"/>
</dbReference>
<dbReference type="Proteomes" id="UP000267081">
    <property type="component" value="Unassembled WGS sequence"/>
</dbReference>
<evidence type="ECO:0000313" key="3">
    <source>
        <dbReference type="Proteomes" id="UP000267081"/>
    </source>
</evidence>
<accession>A0A3R9DRH3</accession>
<feature type="domain" description="Methyltransferase" evidence="1">
    <location>
        <begin position="60"/>
        <end position="153"/>
    </location>
</feature>
<sequence length="276" mass="30874">MDTAIDDRTRMQSNQQGWNRRALAHLDSTYYDLDAFRAGKSSLRSLEKGALGDVSGKDFLHLQCHIGLNAISWARLGANVTAVDFADEALKIGRELADGLNTDITFVHANVFDLPQVLDGSFDIVYTDYGVLHLLPDLKAWAKVVAHFLRPGGVFHIAEIHPILAAVEEVDGVLRVRPERLPSGPLEDEVSATYGDGYDDVQHIESYKQYSWLWTIPEIMGALLEAGLQIRTFTEVPVDCRQRFSTMVRDEHDEGFWRLPGDPLPLSWTLSASKPE</sequence>
<dbReference type="OrthoDB" id="8385759at2"/>
<dbReference type="InterPro" id="IPR041698">
    <property type="entry name" value="Methyltransf_25"/>
</dbReference>
<dbReference type="InterPro" id="IPR029063">
    <property type="entry name" value="SAM-dependent_MTases_sf"/>
</dbReference>
<keyword evidence="3" id="KW-1185">Reference proteome</keyword>
<evidence type="ECO:0000313" key="2">
    <source>
        <dbReference type="EMBL" id="RSD07781.1"/>
    </source>
</evidence>
<dbReference type="Gene3D" id="3.40.50.150">
    <property type="entry name" value="Vaccinia Virus protein VP39"/>
    <property type="match status" value="1"/>
</dbReference>
<gene>
    <name evidence="2" type="ORF">EIY87_44105</name>
</gene>